<evidence type="ECO:0000313" key="12">
    <source>
        <dbReference type="Proteomes" id="UP000551878"/>
    </source>
</evidence>
<dbReference type="PROSITE" id="PS00840">
    <property type="entry name" value="SUMT_2"/>
    <property type="match status" value="1"/>
</dbReference>
<dbReference type="InterPro" id="IPR050161">
    <property type="entry name" value="Siro_Cobalamin_biosynth"/>
</dbReference>
<dbReference type="FunFam" id="3.30.950.10:FF:000001">
    <property type="entry name" value="Siroheme synthase"/>
    <property type="match status" value="1"/>
</dbReference>
<dbReference type="EMBL" id="JACHHB010000009">
    <property type="protein sequence ID" value="MBB5174033.1"/>
    <property type="molecule type" value="Genomic_DNA"/>
</dbReference>
<evidence type="ECO:0000256" key="6">
    <source>
        <dbReference type="ARBA" id="ARBA00022691"/>
    </source>
</evidence>
<dbReference type="Gene3D" id="3.30.950.10">
    <property type="entry name" value="Methyltransferase, Cobalt-precorrin-4 Transmethylase, Domain 2"/>
    <property type="match status" value="1"/>
</dbReference>
<dbReference type="PANTHER" id="PTHR45790:SF3">
    <property type="entry name" value="S-ADENOSYL-L-METHIONINE-DEPENDENT UROPORPHYRINOGEN III METHYLTRANSFERASE, CHLOROPLASTIC"/>
    <property type="match status" value="1"/>
</dbReference>
<dbReference type="GO" id="GO:0004852">
    <property type="term" value="F:uroporphyrinogen-III synthase activity"/>
    <property type="evidence" value="ECO:0007669"/>
    <property type="project" value="InterPro"/>
</dbReference>
<dbReference type="InterPro" id="IPR014777">
    <property type="entry name" value="4pyrrole_Mease_sub1"/>
</dbReference>
<keyword evidence="11" id="KW-0456">Lyase</keyword>
<evidence type="ECO:0000256" key="2">
    <source>
        <dbReference type="ARBA" id="ARBA00012162"/>
    </source>
</evidence>
<evidence type="ECO:0000256" key="9">
    <source>
        <dbReference type="RuleBase" id="RU003960"/>
    </source>
</evidence>
<keyword evidence="12" id="KW-1185">Reference proteome</keyword>
<reference evidence="11 12" key="1">
    <citation type="submission" date="2020-08" db="EMBL/GenBank/DDBJ databases">
        <title>Genomic Encyclopedia of Type Strains, Phase IV (KMG-IV): sequencing the most valuable type-strain genomes for metagenomic binning, comparative biology and taxonomic classification.</title>
        <authorList>
            <person name="Goeker M."/>
        </authorList>
    </citation>
    <scope>NUCLEOTIDE SEQUENCE [LARGE SCALE GENOMIC DNA]</scope>
    <source>
        <strain evidence="11 12">DSM 24696</strain>
    </source>
</reference>
<keyword evidence="5 9" id="KW-0808">Transferase</keyword>
<evidence type="ECO:0000256" key="8">
    <source>
        <dbReference type="ARBA" id="ARBA00079776"/>
    </source>
</evidence>
<dbReference type="GO" id="GO:0004851">
    <property type="term" value="F:uroporphyrin-III C-methyltransferase activity"/>
    <property type="evidence" value="ECO:0007669"/>
    <property type="project" value="UniProtKB-EC"/>
</dbReference>
<dbReference type="CDD" id="cd11642">
    <property type="entry name" value="SUMT"/>
    <property type="match status" value="1"/>
</dbReference>
<dbReference type="InterPro" id="IPR006366">
    <property type="entry name" value="CobA/CysG_C"/>
</dbReference>
<dbReference type="InterPro" id="IPR036108">
    <property type="entry name" value="4pyrrol_syn_uPrphyn_synt_sf"/>
</dbReference>
<sequence length="474" mass="53055">MRGFVSFVGAGPGDLGLMTEKGIQSLRKADVVLYDRLANPRLLRNTKADCEFIYCGKLPKRHVIRQELINQSLIDYALQGLHVVRLKGGDPSVFGRVGEEAEALEDAGVQYEIIPGVTSSVAAASYAGIPVTHREYSTSFTIRTGHYCLGKEHGETLQQKNGDTIAYYMGIGNLEANCQSLINDGLSPDTKVAVIEWATTGKQRVVEGTLLTINDVVNQENIQNPAMTIIGDVVSLRKKLAWFDNKPFCGKRLLIANGPFTDNEIEQYFLHLGAEAYTFPTLFTKTSALSNEEVNLIMTAEKLLFTSTESVNVMIDAFLEIGLDVRDLPRNIYCTSEKTKHDLKLKGLQADRVGKIDSDMLVVGDSFVGDKDCVQTNPHIKTHRLVSDERFYEVDQRMLEETSWHTVVFPDCAAVDWFIKEAQAIGFSFHKLSFAYIDPSVKEYAKNYGFTKLDEDVQTEIDHWYSIEHNKQTV</sequence>
<dbReference type="EC" id="2.1.1.107" evidence="2"/>
<accession>A0A840QRT5</accession>
<keyword evidence="4 9" id="KW-0489">Methyltransferase</keyword>
<evidence type="ECO:0000256" key="1">
    <source>
        <dbReference type="ARBA" id="ARBA00005879"/>
    </source>
</evidence>
<keyword evidence="7" id="KW-0627">Porphyrin biosynthesis</keyword>
<evidence type="ECO:0000313" key="11">
    <source>
        <dbReference type="EMBL" id="MBB5174033.1"/>
    </source>
</evidence>
<dbReference type="Proteomes" id="UP000551878">
    <property type="component" value="Unassembled WGS sequence"/>
</dbReference>
<dbReference type="NCBIfam" id="NF004790">
    <property type="entry name" value="PRK06136.1"/>
    <property type="match status" value="1"/>
</dbReference>
<evidence type="ECO:0000256" key="3">
    <source>
        <dbReference type="ARBA" id="ARBA00018323"/>
    </source>
</evidence>
<evidence type="ECO:0000256" key="4">
    <source>
        <dbReference type="ARBA" id="ARBA00022603"/>
    </source>
</evidence>
<dbReference type="Gene3D" id="3.40.1010.10">
    <property type="entry name" value="Cobalt-precorrin-4 Transmethylase, Domain 1"/>
    <property type="match status" value="1"/>
</dbReference>
<protein>
    <recommendedName>
        <fullName evidence="3">Uroporphyrinogen-III C-methyltransferase</fullName>
        <ecNumber evidence="2">2.1.1.107</ecNumber>
    </recommendedName>
    <alternativeName>
        <fullName evidence="8">Uroporphyrinogen III methylase</fullName>
    </alternativeName>
</protein>
<dbReference type="FunFam" id="3.40.1010.10:FF:000001">
    <property type="entry name" value="Siroheme synthase"/>
    <property type="match status" value="1"/>
</dbReference>
<evidence type="ECO:0000256" key="7">
    <source>
        <dbReference type="ARBA" id="ARBA00023244"/>
    </source>
</evidence>
<gene>
    <name evidence="11" type="ORF">HNQ41_002223</name>
</gene>
<evidence type="ECO:0000259" key="10">
    <source>
        <dbReference type="Pfam" id="PF00590"/>
    </source>
</evidence>
<dbReference type="NCBIfam" id="TIGR01469">
    <property type="entry name" value="cobA_cysG_Cterm"/>
    <property type="match status" value="1"/>
</dbReference>
<evidence type="ECO:0000256" key="5">
    <source>
        <dbReference type="ARBA" id="ARBA00022679"/>
    </source>
</evidence>
<dbReference type="PANTHER" id="PTHR45790">
    <property type="entry name" value="SIROHEME SYNTHASE-RELATED"/>
    <property type="match status" value="1"/>
</dbReference>
<comment type="similarity">
    <text evidence="1 9">Belongs to the precorrin methyltransferase family.</text>
</comment>
<proteinExistence type="inferred from homology"/>
<dbReference type="Pfam" id="PF00590">
    <property type="entry name" value="TP_methylase"/>
    <property type="match status" value="1"/>
</dbReference>
<dbReference type="SUPFAM" id="SSF53790">
    <property type="entry name" value="Tetrapyrrole methylase"/>
    <property type="match status" value="1"/>
</dbReference>
<dbReference type="AlphaFoldDB" id="A0A840QRT5"/>
<keyword evidence="6" id="KW-0949">S-adenosyl-L-methionine</keyword>
<feature type="domain" description="Tetrapyrrole methylase" evidence="10">
    <location>
        <begin position="5"/>
        <end position="210"/>
    </location>
</feature>
<dbReference type="InterPro" id="IPR003043">
    <property type="entry name" value="Uropor_MeTrfase_CS"/>
</dbReference>
<dbReference type="InterPro" id="IPR000878">
    <property type="entry name" value="4pyrrol_Mease"/>
</dbReference>
<dbReference type="GO" id="GO:0019354">
    <property type="term" value="P:siroheme biosynthetic process"/>
    <property type="evidence" value="ECO:0007669"/>
    <property type="project" value="InterPro"/>
</dbReference>
<dbReference type="InterPro" id="IPR014776">
    <property type="entry name" value="4pyrrole_Mease_sub2"/>
</dbReference>
<dbReference type="InterPro" id="IPR035996">
    <property type="entry name" value="4pyrrol_Methylase_sf"/>
</dbReference>
<dbReference type="SUPFAM" id="SSF69618">
    <property type="entry name" value="HemD-like"/>
    <property type="match status" value="1"/>
</dbReference>
<organism evidence="11 12">
    <name type="scientific">Texcoconibacillus texcoconensis</name>
    <dbReference type="NCBI Taxonomy" id="1095777"/>
    <lineage>
        <taxon>Bacteria</taxon>
        <taxon>Bacillati</taxon>
        <taxon>Bacillota</taxon>
        <taxon>Bacilli</taxon>
        <taxon>Bacillales</taxon>
        <taxon>Bacillaceae</taxon>
        <taxon>Texcoconibacillus</taxon>
    </lineage>
</organism>
<dbReference type="RefSeq" id="WP_184664460.1">
    <property type="nucleotide sequence ID" value="NZ_JACHHB010000009.1"/>
</dbReference>
<name>A0A840QRT5_9BACI</name>
<comment type="caution">
    <text evidence="11">The sequence shown here is derived from an EMBL/GenBank/DDBJ whole genome shotgun (WGS) entry which is preliminary data.</text>
</comment>
<dbReference type="GO" id="GO:0032259">
    <property type="term" value="P:methylation"/>
    <property type="evidence" value="ECO:0007669"/>
    <property type="project" value="UniProtKB-KW"/>
</dbReference>